<keyword evidence="7" id="KW-0540">Nuclease</keyword>
<evidence type="ECO:0000256" key="3">
    <source>
        <dbReference type="ARBA" id="ARBA00004496"/>
    </source>
</evidence>
<comment type="subcellular location">
    <subcellularLocation>
        <location evidence="3">Cytoplasm</location>
    </subcellularLocation>
    <subcellularLocation>
        <location evidence="2">Nucleus</location>
    </subcellularLocation>
</comment>
<comment type="cofactor">
    <cofactor evidence="1">
        <name>a divalent metal cation</name>
        <dbReference type="ChEBI" id="CHEBI:60240"/>
    </cofactor>
</comment>
<evidence type="ECO:0000256" key="10">
    <source>
        <dbReference type="ARBA" id="ARBA00023242"/>
    </source>
</evidence>
<evidence type="ECO:0000256" key="6">
    <source>
        <dbReference type="ARBA" id="ARBA00022490"/>
    </source>
</evidence>
<evidence type="ECO:0000256" key="2">
    <source>
        <dbReference type="ARBA" id="ARBA00004123"/>
    </source>
</evidence>
<keyword evidence="15" id="KW-1185">Reference proteome</keyword>
<keyword evidence="8" id="KW-0479">Metal-binding</keyword>
<keyword evidence="9" id="KW-0378">Hydrolase</keyword>
<dbReference type="GO" id="GO:0005737">
    <property type="term" value="C:cytoplasm"/>
    <property type="evidence" value="ECO:0007669"/>
    <property type="project" value="UniProtKB-SubCell"/>
</dbReference>
<evidence type="ECO:0000256" key="4">
    <source>
        <dbReference type="ARBA" id="ARBA00006958"/>
    </source>
</evidence>
<dbReference type="EMBL" id="CARXXK010000004">
    <property type="protein sequence ID" value="CAI6365939.1"/>
    <property type="molecule type" value="Genomic_DNA"/>
</dbReference>
<dbReference type="GO" id="GO:0016787">
    <property type="term" value="F:hydrolase activity"/>
    <property type="evidence" value="ECO:0007669"/>
    <property type="project" value="UniProtKB-KW"/>
</dbReference>
<evidence type="ECO:0000256" key="8">
    <source>
        <dbReference type="ARBA" id="ARBA00022723"/>
    </source>
</evidence>
<dbReference type="Pfam" id="PF13359">
    <property type="entry name" value="DDE_Tnp_4"/>
    <property type="match status" value="1"/>
</dbReference>
<evidence type="ECO:0000313" key="14">
    <source>
        <dbReference type="EMBL" id="CAI6365939.1"/>
    </source>
</evidence>
<gene>
    <name evidence="14" type="ORF">MEUPH1_LOCUS20583</name>
</gene>
<dbReference type="InterPro" id="IPR045249">
    <property type="entry name" value="HARBI1-like"/>
</dbReference>
<comment type="caution">
    <text evidence="14">The sequence shown here is derived from an EMBL/GenBank/DDBJ whole genome shotgun (WGS) entry which is preliminary data.</text>
</comment>
<accession>A0AAV0XBX1</accession>
<evidence type="ECO:0000256" key="9">
    <source>
        <dbReference type="ARBA" id="ARBA00022801"/>
    </source>
</evidence>
<evidence type="ECO:0000256" key="7">
    <source>
        <dbReference type="ARBA" id="ARBA00022722"/>
    </source>
</evidence>
<evidence type="ECO:0000313" key="15">
    <source>
        <dbReference type="Proteomes" id="UP001160148"/>
    </source>
</evidence>
<dbReference type="Proteomes" id="UP001160148">
    <property type="component" value="Unassembled WGS sequence"/>
</dbReference>
<evidence type="ECO:0000256" key="5">
    <source>
        <dbReference type="ARBA" id="ARBA00015519"/>
    </source>
</evidence>
<feature type="domain" description="DDE Tnp4" evidence="13">
    <location>
        <begin position="155"/>
        <end position="304"/>
    </location>
</feature>
<dbReference type="InterPro" id="IPR026103">
    <property type="entry name" value="HARBI1_animal"/>
</dbReference>
<comment type="function">
    <text evidence="12">Transposase-derived protein that may have nuclease activity. Does not have transposase activity.</text>
</comment>
<keyword evidence="6" id="KW-0963">Cytoplasm</keyword>
<name>A0AAV0XBX1_9HEMI</name>
<proteinExistence type="inferred from homology"/>
<dbReference type="InterPro" id="IPR027806">
    <property type="entry name" value="HARBI1_dom"/>
</dbReference>
<evidence type="ECO:0000259" key="13">
    <source>
        <dbReference type="Pfam" id="PF13359"/>
    </source>
</evidence>
<evidence type="ECO:0000256" key="1">
    <source>
        <dbReference type="ARBA" id="ARBA00001968"/>
    </source>
</evidence>
<dbReference type="PANTHER" id="PTHR22930">
    <property type="match status" value="1"/>
</dbReference>
<evidence type="ECO:0000256" key="12">
    <source>
        <dbReference type="ARBA" id="ARBA00045850"/>
    </source>
</evidence>
<reference evidence="14 15" key="1">
    <citation type="submission" date="2023-01" db="EMBL/GenBank/DDBJ databases">
        <authorList>
            <person name="Whitehead M."/>
        </authorList>
    </citation>
    <scope>NUCLEOTIDE SEQUENCE [LARGE SCALE GENOMIC DNA]</scope>
</reference>
<dbReference type="GO" id="GO:0005634">
    <property type="term" value="C:nucleus"/>
    <property type="evidence" value="ECO:0007669"/>
    <property type="project" value="UniProtKB-SubCell"/>
</dbReference>
<sequence length="356" mass="41183">MYRRIIFDNENAIDDEVIAMQRRPKTFYERVNYLELYDDHDFITRFRISKATFNTILRSIENEISPPSTRNRAILPPSKLYMMLRYLATGSFLLCVADFTGVSESSACRYVHQVCRAIARQRPNFISFPSNEIDRNRAVNGFYSHSRFPRVIGAVDCTHIKIQSPGGDNAEVFRNRKGWFSINTQCICNPWLKIMDIVARWPGSSHDQIIFDNSNIKHKFETGVIKGYLLGDGGYEVKPYLMTPLLNPTTRSQQLYNESHIRTRNVIERCFGVMKRRFPVLSKGLTVNLNNTQAIIVACAVLHNICVDMHDELPDDELMENNFINDVNENHIDNLVGTRGRQERDRLINDHFANLL</sequence>
<dbReference type="GO" id="GO:0046872">
    <property type="term" value="F:metal ion binding"/>
    <property type="evidence" value="ECO:0007669"/>
    <property type="project" value="UniProtKB-KW"/>
</dbReference>
<dbReference type="GO" id="GO:0004518">
    <property type="term" value="F:nuclease activity"/>
    <property type="evidence" value="ECO:0007669"/>
    <property type="project" value="UniProtKB-KW"/>
</dbReference>
<protein>
    <recommendedName>
        <fullName evidence="5">Putative nuclease HARBI1</fullName>
    </recommendedName>
    <alternativeName>
        <fullName evidence="11">Harbinger transposase-derived nuclease</fullName>
    </alternativeName>
</protein>
<comment type="similarity">
    <text evidence="4">Belongs to the HARBI1 family.</text>
</comment>
<dbReference type="PRINTS" id="PR02086">
    <property type="entry name" value="PUTNUCHARBI1"/>
</dbReference>
<dbReference type="PANTHER" id="PTHR22930:SF289">
    <property type="entry name" value="DDE TNP4 DOMAIN-CONTAINING PROTEIN-RELATED"/>
    <property type="match status" value="1"/>
</dbReference>
<dbReference type="AlphaFoldDB" id="A0AAV0XBX1"/>
<organism evidence="14 15">
    <name type="scientific">Macrosiphum euphorbiae</name>
    <name type="common">potato aphid</name>
    <dbReference type="NCBI Taxonomy" id="13131"/>
    <lineage>
        <taxon>Eukaryota</taxon>
        <taxon>Metazoa</taxon>
        <taxon>Ecdysozoa</taxon>
        <taxon>Arthropoda</taxon>
        <taxon>Hexapoda</taxon>
        <taxon>Insecta</taxon>
        <taxon>Pterygota</taxon>
        <taxon>Neoptera</taxon>
        <taxon>Paraneoptera</taxon>
        <taxon>Hemiptera</taxon>
        <taxon>Sternorrhyncha</taxon>
        <taxon>Aphidomorpha</taxon>
        <taxon>Aphidoidea</taxon>
        <taxon>Aphididae</taxon>
        <taxon>Macrosiphini</taxon>
        <taxon>Macrosiphum</taxon>
    </lineage>
</organism>
<keyword evidence="10" id="KW-0539">Nucleus</keyword>
<evidence type="ECO:0000256" key="11">
    <source>
        <dbReference type="ARBA" id="ARBA00030126"/>
    </source>
</evidence>